<protein>
    <submittedName>
        <fullName evidence="16">Cytochrome P450</fullName>
    </submittedName>
</protein>
<dbReference type="GO" id="GO:0005506">
    <property type="term" value="F:iron ion binding"/>
    <property type="evidence" value="ECO:0007669"/>
    <property type="project" value="InterPro"/>
</dbReference>
<dbReference type="GO" id="GO:0004497">
    <property type="term" value="F:monooxygenase activity"/>
    <property type="evidence" value="ECO:0007669"/>
    <property type="project" value="UniProtKB-KW"/>
</dbReference>
<feature type="binding site" description="axial binding residue" evidence="14">
    <location>
        <position position="451"/>
    </location>
    <ligand>
        <name>heme</name>
        <dbReference type="ChEBI" id="CHEBI:30413"/>
    </ligand>
    <ligandPart>
        <name>Fe</name>
        <dbReference type="ChEBI" id="CHEBI:18248"/>
    </ligandPart>
</feature>
<evidence type="ECO:0000256" key="5">
    <source>
        <dbReference type="ARBA" id="ARBA00010617"/>
    </source>
</evidence>
<keyword evidence="15" id="KW-1133">Transmembrane helix</keyword>
<dbReference type="GO" id="GO:0016705">
    <property type="term" value="F:oxidoreductase activity, acting on paired donors, with incorporation or reduction of molecular oxygen"/>
    <property type="evidence" value="ECO:0007669"/>
    <property type="project" value="InterPro"/>
</dbReference>
<evidence type="ECO:0000256" key="14">
    <source>
        <dbReference type="PIRSR" id="PIRSR602403-1"/>
    </source>
</evidence>
<evidence type="ECO:0000256" key="9">
    <source>
        <dbReference type="ARBA" id="ARBA00022848"/>
    </source>
</evidence>
<evidence type="ECO:0000256" key="13">
    <source>
        <dbReference type="ARBA" id="ARBA00023136"/>
    </source>
</evidence>
<accession>A0A8F8N241</accession>
<keyword evidence="11 14" id="KW-0408">Iron</keyword>
<comment type="cofactor">
    <cofactor evidence="1 14">
        <name>heme</name>
        <dbReference type="ChEBI" id="CHEBI:30413"/>
    </cofactor>
</comment>
<dbReference type="EMBL" id="MW809330">
    <property type="protein sequence ID" value="QYA71958.1"/>
    <property type="molecule type" value="mRNA"/>
</dbReference>
<sequence>MYLSSTNQKGTTVTMLVFIILATGLPFLLLVCSWIKNYQYWKHIMEIPGPKSYPVIGTMLDIIFDTDNLFHSERMRTKTFYPIYKHWSFNIAFVNLICADDIELVLSNTKHNRKSRIYDFLQDWLGSGLLTSSGTTWQTRRKILTPAFHFSILQEFVNIFNRQTKELVKSFEKDCDKPYINVVKPVTNYTLCAIGETSLSVNLGEGHDSYKDAVHTFGSIATRRVIKPWFHNRLFFNLTPMALGHRRAVEVLHEFSTRIVQERKKLFLETADLSNTERKRLVMLDQLLKAKHDGADIDDEGIREEVDTFIFEGHDTAAMAISFTLMALANEEKIQEQILQEIEEVLGESDRLPTYEDLVEMKFMERCIKECLRLYPSVPLIARVAGEDIKTRSGYIIPKGCDINIYIYDLHRSPQYWENPDKFDPDRFLPENVSKRHPFAYLPFSAGFRNCIGQRYALLEIKALLCGILRKFKLKPIDTPQGMKYKSDLVLRPLDGIRVEFELRK</sequence>
<proteinExistence type="evidence at transcript level"/>
<dbReference type="AlphaFoldDB" id="A0A8F8N241"/>
<evidence type="ECO:0000256" key="3">
    <source>
        <dbReference type="ARBA" id="ARBA00004174"/>
    </source>
</evidence>
<keyword evidence="13 15" id="KW-0472">Membrane</keyword>
<dbReference type="InterPro" id="IPR050196">
    <property type="entry name" value="Cytochrome_P450_Monoox"/>
</dbReference>
<dbReference type="Pfam" id="PF00067">
    <property type="entry name" value="p450"/>
    <property type="match status" value="1"/>
</dbReference>
<comment type="similarity">
    <text evidence="5">Belongs to the cytochrome P450 family.</text>
</comment>
<organism evidence="16">
    <name type="scientific">Anoplophora glabripennis</name>
    <name type="common">Asian longhorn beetle</name>
    <name type="synonym">Anoplophora nobilis</name>
    <dbReference type="NCBI Taxonomy" id="217634"/>
    <lineage>
        <taxon>Eukaryota</taxon>
        <taxon>Metazoa</taxon>
        <taxon>Ecdysozoa</taxon>
        <taxon>Arthropoda</taxon>
        <taxon>Hexapoda</taxon>
        <taxon>Insecta</taxon>
        <taxon>Pterygota</taxon>
        <taxon>Neoptera</taxon>
        <taxon>Endopterygota</taxon>
        <taxon>Coleoptera</taxon>
        <taxon>Polyphaga</taxon>
        <taxon>Cucujiformia</taxon>
        <taxon>Chrysomeloidea</taxon>
        <taxon>Cerambycidae</taxon>
        <taxon>Lamiinae</taxon>
        <taxon>Lamiini</taxon>
        <taxon>Anoplophora</taxon>
    </lineage>
</organism>
<evidence type="ECO:0000256" key="12">
    <source>
        <dbReference type="ARBA" id="ARBA00023033"/>
    </source>
</evidence>
<evidence type="ECO:0000256" key="10">
    <source>
        <dbReference type="ARBA" id="ARBA00023002"/>
    </source>
</evidence>
<dbReference type="InterPro" id="IPR001128">
    <property type="entry name" value="Cyt_P450"/>
</dbReference>
<evidence type="ECO:0000256" key="6">
    <source>
        <dbReference type="ARBA" id="ARBA00022617"/>
    </source>
</evidence>
<keyword evidence="8" id="KW-0256">Endoplasmic reticulum</keyword>
<dbReference type="PANTHER" id="PTHR24291">
    <property type="entry name" value="CYTOCHROME P450 FAMILY 4"/>
    <property type="match status" value="1"/>
</dbReference>
<dbReference type="InterPro" id="IPR002403">
    <property type="entry name" value="Cyt_P450_E_grp-IV"/>
</dbReference>
<evidence type="ECO:0000256" key="15">
    <source>
        <dbReference type="SAM" id="Phobius"/>
    </source>
</evidence>
<keyword evidence="7 14" id="KW-0479">Metal-binding</keyword>
<keyword evidence="10" id="KW-0560">Oxidoreductase</keyword>
<evidence type="ECO:0000256" key="11">
    <source>
        <dbReference type="ARBA" id="ARBA00023004"/>
    </source>
</evidence>
<dbReference type="PANTHER" id="PTHR24291:SF189">
    <property type="entry name" value="CYTOCHROME P450 4C3-RELATED"/>
    <property type="match status" value="1"/>
</dbReference>
<dbReference type="PRINTS" id="PR00465">
    <property type="entry name" value="EP450IV"/>
</dbReference>
<feature type="transmembrane region" description="Helical" evidence="15">
    <location>
        <begin position="12"/>
        <end position="35"/>
    </location>
</feature>
<keyword evidence="15" id="KW-0812">Transmembrane</keyword>
<keyword evidence="9" id="KW-0492">Microsome</keyword>
<evidence type="ECO:0000256" key="7">
    <source>
        <dbReference type="ARBA" id="ARBA00022723"/>
    </source>
</evidence>
<dbReference type="CDD" id="cd20628">
    <property type="entry name" value="CYP4"/>
    <property type="match status" value="1"/>
</dbReference>
<keyword evidence="12" id="KW-0503">Monooxygenase</keyword>
<evidence type="ECO:0000313" key="16">
    <source>
        <dbReference type="EMBL" id="QYA71958.1"/>
    </source>
</evidence>
<dbReference type="SUPFAM" id="SSF48264">
    <property type="entry name" value="Cytochrome P450"/>
    <property type="match status" value="1"/>
</dbReference>
<dbReference type="PRINTS" id="PR00385">
    <property type="entry name" value="P450"/>
</dbReference>
<evidence type="ECO:0000256" key="4">
    <source>
        <dbReference type="ARBA" id="ARBA00004406"/>
    </source>
</evidence>
<dbReference type="InterPro" id="IPR036396">
    <property type="entry name" value="Cyt_P450_sf"/>
</dbReference>
<dbReference type="Gene3D" id="1.10.630.10">
    <property type="entry name" value="Cytochrome P450"/>
    <property type="match status" value="1"/>
</dbReference>
<reference evidence="16" key="1">
    <citation type="submission" date="2021-03" db="EMBL/GenBank/DDBJ databases">
        <authorList>
            <person name="Li R."/>
            <person name="Gong F."/>
            <person name="Pan H."/>
            <person name="Liang H."/>
            <person name="Miao H."/>
            <person name="Zhao Y."/>
            <person name="Duan L."/>
            <person name="Yang H."/>
            <person name="Wang L."/>
            <person name="Chen S."/>
            <person name="Zhu H."/>
        </authorList>
    </citation>
    <scope>NUCLEOTIDE SEQUENCE</scope>
    <source>
        <strain evidence="16">AglaCYP4Q28</strain>
    </source>
</reference>
<name>A0A8F8N241_ANOGL</name>
<keyword evidence="6 14" id="KW-0349">Heme</keyword>
<comment type="function">
    <text evidence="2">May be involved in the metabolism of insect hormones and in the breakdown of synthetic insecticides.</text>
</comment>
<evidence type="ECO:0000256" key="8">
    <source>
        <dbReference type="ARBA" id="ARBA00022824"/>
    </source>
</evidence>
<evidence type="ECO:0000256" key="2">
    <source>
        <dbReference type="ARBA" id="ARBA00003690"/>
    </source>
</evidence>
<comment type="subcellular location">
    <subcellularLocation>
        <location evidence="4">Endoplasmic reticulum membrane</location>
        <topology evidence="4">Peripheral membrane protein</topology>
    </subcellularLocation>
    <subcellularLocation>
        <location evidence="3">Microsome membrane</location>
        <topology evidence="3">Peripheral membrane protein</topology>
    </subcellularLocation>
</comment>
<dbReference type="GO" id="GO:0005789">
    <property type="term" value="C:endoplasmic reticulum membrane"/>
    <property type="evidence" value="ECO:0007669"/>
    <property type="project" value="UniProtKB-SubCell"/>
</dbReference>
<evidence type="ECO:0000256" key="1">
    <source>
        <dbReference type="ARBA" id="ARBA00001971"/>
    </source>
</evidence>
<dbReference type="GO" id="GO:0020037">
    <property type="term" value="F:heme binding"/>
    <property type="evidence" value="ECO:0007669"/>
    <property type="project" value="InterPro"/>
</dbReference>